<feature type="transmembrane region" description="Helical" evidence="6">
    <location>
        <begin position="101"/>
        <end position="119"/>
    </location>
</feature>
<feature type="chain" id="PRO_5030173007" description="FAD-binding FR-type domain-containing protein" evidence="7">
    <location>
        <begin position="23"/>
        <end position="420"/>
    </location>
</feature>
<keyword evidence="4" id="KW-0560">Oxidoreductase</keyword>
<dbReference type="PANTHER" id="PTHR19370">
    <property type="entry name" value="NADH-CYTOCHROME B5 REDUCTASE"/>
    <property type="match status" value="1"/>
</dbReference>
<dbReference type="PANTHER" id="PTHR19370:SF185">
    <property type="entry name" value="NADH-CYTOCHROME B5 REDUCTASE"/>
    <property type="match status" value="1"/>
</dbReference>
<keyword evidence="6" id="KW-1133">Transmembrane helix</keyword>
<organism evidence="8 9">
    <name type="scientific">Thalassiosira oceanica</name>
    <name type="common">Marine diatom</name>
    <dbReference type="NCBI Taxonomy" id="159749"/>
    <lineage>
        <taxon>Eukaryota</taxon>
        <taxon>Sar</taxon>
        <taxon>Stramenopiles</taxon>
        <taxon>Ochrophyta</taxon>
        <taxon>Bacillariophyta</taxon>
        <taxon>Coscinodiscophyceae</taxon>
        <taxon>Thalassiosirophycidae</taxon>
        <taxon>Thalassiosirales</taxon>
        <taxon>Thalassiosiraceae</taxon>
        <taxon>Thalassiosira</taxon>
    </lineage>
</organism>
<evidence type="ECO:0000313" key="9">
    <source>
        <dbReference type="Proteomes" id="UP000266841"/>
    </source>
</evidence>
<dbReference type="OMA" id="NCICVLP"/>
<dbReference type="Gene3D" id="3.40.50.80">
    <property type="entry name" value="Nucleotide-binding domain of ferredoxin-NADP reductase (FNR) module"/>
    <property type="match status" value="1"/>
</dbReference>
<dbReference type="AlphaFoldDB" id="K0RP22"/>
<protein>
    <recommendedName>
        <fullName evidence="10">FAD-binding FR-type domain-containing protein</fullName>
    </recommendedName>
</protein>
<dbReference type="InterPro" id="IPR039261">
    <property type="entry name" value="FNR_nucleotide-bd"/>
</dbReference>
<dbReference type="Proteomes" id="UP000266841">
    <property type="component" value="Unassembled WGS sequence"/>
</dbReference>
<evidence type="ECO:0000256" key="4">
    <source>
        <dbReference type="ARBA" id="ARBA00023002"/>
    </source>
</evidence>
<evidence type="ECO:0000256" key="5">
    <source>
        <dbReference type="PIRSR" id="PIRSR601834-1"/>
    </source>
</evidence>
<keyword evidence="7" id="KW-0732">Signal</keyword>
<sequence length="420" mass="45078">MKYRAWRIASSILVALAAPSSGLVRTKPTIVTSPRTHLSGGRPRRTALLASSAASPISPSNLAVSLDRPLLSPLEYSYRAPSNRNVWSRFLGLLLNDVCKTALVGFLLALAVAVLPSLLSKWGIDAAGRGGADGGNFVMRAIASIKARFIRTAESTTEAASTYTSPMSFTGDGGWGKAVLRARSQVGSFTIYEFDLPESYYTIPLGLGQQLDFCCLSSNDDICTGSFYLFEGNVRGMGGPTSGSVRVVVANDEKEEGNAKFMSVLRNELEPGDEVAIKPGKSHLAYGGQHVPVTDMVYLTSGLGIVPILDQIRATSPKGSSSVKVSSVIWMNDKRDDFDLAMDDLEAEYMKYSTKLAVSCIMDDSASSGTLEGNREVEEAVPYFNPGTMAVVSGPKRFADKAEGYLMKRGYPKNCICVLP</sequence>
<evidence type="ECO:0000313" key="8">
    <source>
        <dbReference type="EMBL" id="EJK50636.1"/>
    </source>
</evidence>
<keyword evidence="9" id="KW-1185">Reference proteome</keyword>
<comment type="cofactor">
    <cofactor evidence="1 5">
        <name>FAD</name>
        <dbReference type="ChEBI" id="CHEBI:57692"/>
    </cofactor>
</comment>
<dbReference type="SUPFAM" id="SSF52343">
    <property type="entry name" value="Ferredoxin reductase-like, C-terminal NADP-linked domain"/>
    <property type="match status" value="1"/>
</dbReference>
<evidence type="ECO:0000256" key="1">
    <source>
        <dbReference type="ARBA" id="ARBA00001974"/>
    </source>
</evidence>
<keyword evidence="6" id="KW-0472">Membrane</keyword>
<dbReference type="eggNOG" id="ENOG502S7AX">
    <property type="taxonomic scope" value="Eukaryota"/>
</dbReference>
<keyword evidence="6" id="KW-0812">Transmembrane</keyword>
<keyword evidence="2 5" id="KW-0285">Flavoprotein</keyword>
<evidence type="ECO:0000256" key="7">
    <source>
        <dbReference type="SAM" id="SignalP"/>
    </source>
</evidence>
<feature type="signal peptide" evidence="7">
    <location>
        <begin position="1"/>
        <end position="22"/>
    </location>
</feature>
<keyword evidence="3 5" id="KW-0274">FAD</keyword>
<dbReference type="EMBL" id="AGNL01043276">
    <property type="protein sequence ID" value="EJK50636.1"/>
    <property type="molecule type" value="Genomic_DNA"/>
</dbReference>
<proteinExistence type="predicted"/>
<accession>K0RP22</accession>
<name>K0RP22_THAOC</name>
<reference evidence="8 9" key="1">
    <citation type="journal article" date="2012" name="Genome Biol.">
        <title>Genome and low-iron response of an oceanic diatom adapted to chronic iron limitation.</title>
        <authorList>
            <person name="Lommer M."/>
            <person name="Specht M."/>
            <person name="Roy A.S."/>
            <person name="Kraemer L."/>
            <person name="Andreson R."/>
            <person name="Gutowska M.A."/>
            <person name="Wolf J."/>
            <person name="Bergner S.V."/>
            <person name="Schilhabel M.B."/>
            <person name="Klostermeier U.C."/>
            <person name="Beiko R.G."/>
            <person name="Rosenstiel P."/>
            <person name="Hippler M."/>
            <person name="Laroche J."/>
        </authorList>
    </citation>
    <scope>NUCLEOTIDE SEQUENCE [LARGE SCALE GENOMIC DNA]</scope>
    <source>
        <strain evidence="8 9">CCMP1005</strain>
    </source>
</reference>
<dbReference type="InterPro" id="IPR001834">
    <property type="entry name" value="CBR-like"/>
</dbReference>
<dbReference type="GO" id="GO:0016491">
    <property type="term" value="F:oxidoreductase activity"/>
    <property type="evidence" value="ECO:0007669"/>
    <property type="project" value="UniProtKB-KW"/>
</dbReference>
<dbReference type="OrthoDB" id="202431at2759"/>
<evidence type="ECO:0000256" key="3">
    <source>
        <dbReference type="ARBA" id="ARBA00022827"/>
    </source>
</evidence>
<evidence type="ECO:0000256" key="2">
    <source>
        <dbReference type="ARBA" id="ARBA00022630"/>
    </source>
</evidence>
<evidence type="ECO:0000256" key="6">
    <source>
        <dbReference type="SAM" id="Phobius"/>
    </source>
</evidence>
<evidence type="ECO:0008006" key="10">
    <source>
        <dbReference type="Google" id="ProtNLM"/>
    </source>
</evidence>
<gene>
    <name evidence="8" type="ORF">THAOC_30329</name>
</gene>
<comment type="caution">
    <text evidence="8">The sequence shown here is derived from an EMBL/GenBank/DDBJ whole genome shotgun (WGS) entry which is preliminary data.</text>
</comment>
<dbReference type="GO" id="GO:0071949">
    <property type="term" value="F:FAD binding"/>
    <property type="evidence" value="ECO:0007669"/>
    <property type="project" value="TreeGrafter"/>
</dbReference>
<feature type="binding site" evidence="5">
    <location>
        <position position="262"/>
    </location>
    <ligand>
        <name>FAD</name>
        <dbReference type="ChEBI" id="CHEBI:57692"/>
    </ligand>
</feature>
<feature type="binding site" evidence="5">
    <location>
        <position position="263"/>
    </location>
    <ligand>
        <name>FAD</name>
        <dbReference type="ChEBI" id="CHEBI:57692"/>
    </ligand>
</feature>